<sequence>MSTFKNASDDSVSYFQYRSKFHSSLVFEQACKNFWNLAHTKHRRQGREVYDRAKELDNTFAVKFRTVAQLQSTPGSLHQRLVVRRFVTDDHMVLVWRVFVEGEGPYSGMHANDSGWCRLRPRTNGTEAGTVMELCVYQAPMHFGFSPRNHRITVRNSCISAVLDLEPLTCIGAW</sequence>
<evidence type="ECO:0000313" key="1">
    <source>
        <dbReference type="EMBL" id="KAG6956364.1"/>
    </source>
</evidence>
<organism evidence="1 2">
    <name type="scientific">Phytophthora cactorum</name>
    <dbReference type="NCBI Taxonomy" id="29920"/>
    <lineage>
        <taxon>Eukaryota</taxon>
        <taxon>Sar</taxon>
        <taxon>Stramenopiles</taxon>
        <taxon>Oomycota</taxon>
        <taxon>Peronosporomycetes</taxon>
        <taxon>Peronosporales</taxon>
        <taxon>Peronosporaceae</taxon>
        <taxon>Phytophthora</taxon>
    </lineage>
</organism>
<gene>
    <name evidence="1" type="ORF">JG687_00010643</name>
</gene>
<dbReference type="OrthoDB" id="10425156at2759"/>
<reference evidence="1" key="1">
    <citation type="submission" date="2021-01" db="EMBL/GenBank/DDBJ databases">
        <title>Phytophthora aleatoria, a newly-described species from Pinus radiata is distinct from Phytophthora cactorum isolates based on comparative genomics.</title>
        <authorList>
            <person name="Mcdougal R."/>
            <person name="Panda P."/>
            <person name="Williams N."/>
            <person name="Studholme D.J."/>
        </authorList>
    </citation>
    <scope>NUCLEOTIDE SEQUENCE</scope>
    <source>
        <strain evidence="1">NZFS 3830</strain>
    </source>
</reference>
<accession>A0A8T1UAI3</accession>
<dbReference type="AlphaFoldDB" id="A0A8T1UAI3"/>
<evidence type="ECO:0000313" key="2">
    <source>
        <dbReference type="Proteomes" id="UP000688947"/>
    </source>
</evidence>
<dbReference type="EMBL" id="JAENGZ010000611">
    <property type="protein sequence ID" value="KAG6956364.1"/>
    <property type="molecule type" value="Genomic_DNA"/>
</dbReference>
<comment type="caution">
    <text evidence="1">The sequence shown here is derived from an EMBL/GenBank/DDBJ whole genome shotgun (WGS) entry which is preliminary data.</text>
</comment>
<dbReference type="Proteomes" id="UP000688947">
    <property type="component" value="Unassembled WGS sequence"/>
</dbReference>
<name>A0A8T1UAI3_9STRA</name>
<proteinExistence type="predicted"/>
<protein>
    <submittedName>
        <fullName evidence="1">Uncharacterized protein</fullName>
    </submittedName>
</protein>